<dbReference type="AlphaFoldDB" id="A0AAD5VP26"/>
<name>A0AAD5VP26_9AGAR</name>
<sequence length="195" mass="21191">MARLPHFGTTPIANHPPILNVDPRRDLPAPVAISNLQLYFPYPPTPPPSLADEETWLLASRALHSARHGGRKLRTFYHRLKSLIKALLCCGCIGGQGDLEGRGFAEEDVAWRPLYGGGRSSCEPLLTSANTTSEGSVGGDDDVRAVVAVEAASESPRSSSELDIVDILGPKLPPIEIFVQTHTQIHYQPSSHYLH</sequence>
<gene>
    <name evidence="1" type="ORF">NP233_g7522</name>
</gene>
<reference evidence="1" key="1">
    <citation type="submission" date="2022-07" db="EMBL/GenBank/DDBJ databases">
        <title>Genome Sequence of Leucocoprinus birnbaumii.</title>
        <authorList>
            <person name="Buettner E."/>
        </authorList>
    </citation>
    <scope>NUCLEOTIDE SEQUENCE</scope>
    <source>
        <strain evidence="1">VT141</strain>
    </source>
</reference>
<dbReference type="EMBL" id="JANIEX010000555">
    <property type="protein sequence ID" value="KAJ3565610.1"/>
    <property type="molecule type" value="Genomic_DNA"/>
</dbReference>
<evidence type="ECO:0000313" key="2">
    <source>
        <dbReference type="Proteomes" id="UP001213000"/>
    </source>
</evidence>
<comment type="caution">
    <text evidence="1">The sequence shown here is derived from an EMBL/GenBank/DDBJ whole genome shotgun (WGS) entry which is preliminary data.</text>
</comment>
<proteinExistence type="predicted"/>
<organism evidence="1 2">
    <name type="scientific">Leucocoprinus birnbaumii</name>
    <dbReference type="NCBI Taxonomy" id="56174"/>
    <lineage>
        <taxon>Eukaryota</taxon>
        <taxon>Fungi</taxon>
        <taxon>Dikarya</taxon>
        <taxon>Basidiomycota</taxon>
        <taxon>Agaricomycotina</taxon>
        <taxon>Agaricomycetes</taxon>
        <taxon>Agaricomycetidae</taxon>
        <taxon>Agaricales</taxon>
        <taxon>Agaricineae</taxon>
        <taxon>Agaricaceae</taxon>
        <taxon>Leucocoprinus</taxon>
    </lineage>
</organism>
<dbReference type="Proteomes" id="UP001213000">
    <property type="component" value="Unassembled WGS sequence"/>
</dbReference>
<accession>A0AAD5VP26</accession>
<evidence type="ECO:0000313" key="1">
    <source>
        <dbReference type="EMBL" id="KAJ3565610.1"/>
    </source>
</evidence>
<protein>
    <submittedName>
        <fullName evidence="1">Uncharacterized protein</fullName>
    </submittedName>
</protein>
<keyword evidence="2" id="KW-1185">Reference proteome</keyword>